<dbReference type="EMBL" id="KZ825811">
    <property type="protein sequence ID" value="PYH98409.1"/>
    <property type="molecule type" value="Genomic_DNA"/>
</dbReference>
<dbReference type="CDD" id="cd08249">
    <property type="entry name" value="enoyl_reductase_like"/>
    <property type="match status" value="1"/>
</dbReference>
<feature type="domain" description="Enoyl reductase (ER)" evidence="5">
    <location>
        <begin position="11"/>
        <end position="344"/>
    </location>
</feature>
<dbReference type="Gene3D" id="3.90.180.10">
    <property type="entry name" value="Medium-chain alcohol dehydrogenases, catalytic domain"/>
    <property type="match status" value="1"/>
</dbReference>
<dbReference type="Pfam" id="PF08240">
    <property type="entry name" value="ADH_N"/>
    <property type="match status" value="1"/>
</dbReference>
<proteinExistence type="inferred from homology"/>
<evidence type="ECO:0000256" key="2">
    <source>
        <dbReference type="ARBA" id="ARBA00022741"/>
    </source>
</evidence>
<keyword evidence="4" id="KW-0560">Oxidoreductase</keyword>
<reference evidence="6 7" key="1">
    <citation type="submission" date="2018-02" db="EMBL/GenBank/DDBJ databases">
        <title>The genomes of Aspergillus section Nigri reveals drivers in fungal speciation.</title>
        <authorList>
            <consortium name="DOE Joint Genome Institute"/>
            <person name="Vesth T.C."/>
            <person name="Nybo J."/>
            <person name="Theobald S."/>
            <person name="Brandl J."/>
            <person name="Frisvad J.C."/>
            <person name="Nielsen K.F."/>
            <person name="Lyhne E.K."/>
            <person name="Kogle M.E."/>
            <person name="Kuo A."/>
            <person name="Riley R."/>
            <person name="Clum A."/>
            <person name="Nolan M."/>
            <person name="Lipzen A."/>
            <person name="Salamov A."/>
            <person name="Henrissat B."/>
            <person name="Wiebenga A."/>
            <person name="De vries R.P."/>
            <person name="Grigoriev I.V."/>
            <person name="Mortensen U.H."/>
            <person name="Andersen M.R."/>
            <person name="Baker S.E."/>
        </authorList>
    </citation>
    <scope>NUCLEOTIDE SEQUENCE [LARGE SCALE GENOMIC DNA]</scope>
    <source>
        <strain evidence="6 7">CBS 707.79</strain>
    </source>
</reference>
<dbReference type="STRING" id="1448320.A0A319DM00"/>
<dbReference type="SUPFAM" id="SSF51735">
    <property type="entry name" value="NAD(P)-binding Rossmann-fold domains"/>
    <property type="match status" value="1"/>
</dbReference>
<keyword evidence="3" id="KW-0521">NADP</keyword>
<dbReference type="InterPro" id="IPR013149">
    <property type="entry name" value="ADH-like_C"/>
</dbReference>
<evidence type="ECO:0000256" key="3">
    <source>
        <dbReference type="ARBA" id="ARBA00022857"/>
    </source>
</evidence>
<dbReference type="GO" id="GO:0000166">
    <property type="term" value="F:nucleotide binding"/>
    <property type="evidence" value="ECO:0007669"/>
    <property type="project" value="UniProtKB-KW"/>
</dbReference>
<evidence type="ECO:0000256" key="1">
    <source>
        <dbReference type="ARBA" id="ARBA00008072"/>
    </source>
</evidence>
<dbReference type="PANTHER" id="PTHR45348">
    <property type="entry name" value="HYPOTHETICAL OXIDOREDUCTASE (EUROFUNG)"/>
    <property type="match status" value="1"/>
</dbReference>
<name>A0A319DM00_9EURO</name>
<dbReference type="Pfam" id="PF00107">
    <property type="entry name" value="ADH_zinc_N"/>
    <property type="match status" value="1"/>
</dbReference>
<protein>
    <submittedName>
        <fullName evidence="6">GroES-like protein</fullName>
    </submittedName>
</protein>
<evidence type="ECO:0000259" key="5">
    <source>
        <dbReference type="SMART" id="SM00829"/>
    </source>
</evidence>
<dbReference type="GO" id="GO:0016651">
    <property type="term" value="F:oxidoreductase activity, acting on NAD(P)H"/>
    <property type="evidence" value="ECO:0007669"/>
    <property type="project" value="InterPro"/>
</dbReference>
<dbReference type="InterPro" id="IPR020843">
    <property type="entry name" value="ER"/>
</dbReference>
<dbReference type="SMART" id="SM00829">
    <property type="entry name" value="PKS_ER"/>
    <property type="match status" value="1"/>
</dbReference>
<evidence type="ECO:0000313" key="7">
    <source>
        <dbReference type="Proteomes" id="UP000247810"/>
    </source>
</evidence>
<dbReference type="InterPro" id="IPR036291">
    <property type="entry name" value="NAD(P)-bd_dom_sf"/>
</dbReference>
<dbReference type="InterPro" id="IPR013154">
    <property type="entry name" value="ADH-like_N"/>
</dbReference>
<keyword evidence="2" id="KW-0547">Nucleotide-binding</keyword>
<dbReference type="InterPro" id="IPR011032">
    <property type="entry name" value="GroES-like_sf"/>
</dbReference>
<dbReference type="InterPro" id="IPR047122">
    <property type="entry name" value="Trans-enoyl_RdTase-like"/>
</dbReference>
<dbReference type="OrthoDB" id="48317at2759"/>
<evidence type="ECO:0000256" key="4">
    <source>
        <dbReference type="ARBA" id="ARBA00023002"/>
    </source>
</evidence>
<gene>
    <name evidence="6" type="ORF">BO71DRAFT_395211</name>
</gene>
<dbReference type="SUPFAM" id="SSF50129">
    <property type="entry name" value="GroES-like"/>
    <property type="match status" value="1"/>
</dbReference>
<dbReference type="Gene3D" id="3.40.50.720">
    <property type="entry name" value="NAD(P)-binding Rossmann-like Domain"/>
    <property type="match status" value="1"/>
</dbReference>
<dbReference type="VEuPathDB" id="FungiDB:BO71DRAFT_395211"/>
<organism evidence="6 7">
    <name type="scientific">Aspergillus ellipticus CBS 707.79</name>
    <dbReference type="NCBI Taxonomy" id="1448320"/>
    <lineage>
        <taxon>Eukaryota</taxon>
        <taxon>Fungi</taxon>
        <taxon>Dikarya</taxon>
        <taxon>Ascomycota</taxon>
        <taxon>Pezizomycotina</taxon>
        <taxon>Eurotiomycetes</taxon>
        <taxon>Eurotiomycetidae</taxon>
        <taxon>Eurotiales</taxon>
        <taxon>Aspergillaceae</taxon>
        <taxon>Aspergillus</taxon>
        <taxon>Aspergillus subgen. Circumdati</taxon>
    </lineage>
</organism>
<dbReference type="PANTHER" id="PTHR45348:SF2">
    <property type="entry name" value="ZINC-TYPE ALCOHOL DEHYDROGENASE-LIKE PROTEIN C2E1P3.01"/>
    <property type="match status" value="1"/>
</dbReference>
<comment type="similarity">
    <text evidence="1">Belongs to the zinc-containing alcohol dehydrogenase family.</text>
</comment>
<dbReference type="AlphaFoldDB" id="A0A319DM00"/>
<keyword evidence="7" id="KW-1185">Reference proteome</keyword>
<sequence length="347" mass="36045">MPTNFAARVPGKNQPLVIEEAPYPTAGENRLVVRVHALAVNAVDYAIQMMGEALFPWVTFPLVLGEDVAGEVVAVGPGVTRFQPGDRVVGQAVGSNANDSVEGAFQQYAVLRENMASTLPAAVAYAQASVIPLAFSTAIAGLFQKDYLGLQAPSLTPTPTGKTLLIWGGATSVGCNAIQLAVAAGYEVIATASPHNFDYVKRLGAAAVFDYKQPTIRDDLRAAFRGKTCAGALAIAGVVPQTRNEAAEACLQVVADAEGDKFVALSMPAPPNVPDGVGCKFIFASTIKDNEVSHLLYGEYLPAALANGSFVPAPEPEVVGTGLEAIQGALDALKQGVSAKKLVVTLP</sequence>
<evidence type="ECO:0000313" key="6">
    <source>
        <dbReference type="EMBL" id="PYH98409.1"/>
    </source>
</evidence>
<accession>A0A319DM00</accession>
<dbReference type="Proteomes" id="UP000247810">
    <property type="component" value="Unassembled WGS sequence"/>
</dbReference>